<dbReference type="EC" id="5.1.99.6" evidence="3 10"/>
<evidence type="ECO:0000256" key="4">
    <source>
        <dbReference type="ARBA" id="ARBA00022723"/>
    </source>
</evidence>
<keyword evidence="9 10" id="KW-0413">Isomerase</keyword>
<feature type="domain" description="YjeF N-terminal" evidence="11">
    <location>
        <begin position="17"/>
        <end position="225"/>
    </location>
</feature>
<comment type="catalytic activity">
    <reaction evidence="1 10">
        <text>(6R)-NADHX = (6S)-NADHX</text>
        <dbReference type="Rhea" id="RHEA:32215"/>
        <dbReference type="ChEBI" id="CHEBI:64074"/>
        <dbReference type="ChEBI" id="CHEBI:64075"/>
        <dbReference type="EC" id="5.1.99.6"/>
    </reaction>
</comment>
<evidence type="ECO:0000256" key="7">
    <source>
        <dbReference type="ARBA" id="ARBA00022958"/>
    </source>
</evidence>
<keyword evidence="6" id="KW-0521">NADP</keyword>
<reference evidence="13" key="1">
    <citation type="submission" date="2022-11" db="UniProtKB">
        <authorList>
            <consortium name="WormBaseParasite"/>
        </authorList>
    </citation>
    <scope>IDENTIFICATION</scope>
</reference>
<keyword evidence="7 10" id="KW-0630">Potassium</keyword>
<dbReference type="NCBIfam" id="TIGR00197">
    <property type="entry name" value="yjeF_nterm"/>
    <property type="match status" value="1"/>
</dbReference>
<comment type="similarity">
    <text evidence="10">Belongs to the NnrE/AIBP family.</text>
</comment>
<evidence type="ECO:0000256" key="10">
    <source>
        <dbReference type="HAMAP-Rule" id="MF_03159"/>
    </source>
</evidence>
<proteinExistence type="inferred from homology"/>
<keyword evidence="8 10" id="KW-0520">NAD</keyword>
<evidence type="ECO:0000256" key="2">
    <source>
        <dbReference type="ARBA" id="ARBA00000909"/>
    </source>
</evidence>
<evidence type="ECO:0000313" key="12">
    <source>
        <dbReference type="Proteomes" id="UP000887578"/>
    </source>
</evidence>
<feature type="binding site" evidence="10">
    <location>
        <position position="65"/>
    </location>
    <ligand>
        <name>K(+)</name>
        <dbReference type="ChEBI" id="CHEBI:29103"/>
    </ligand>
</feature>
<dbReference type="InterPro" id="IPR036652">
    <property type="entry name" value="YjeF_N_dom_sf"/>
</dbReference>
<feature type="binding site" evidence="10">
    <location>
        <position position="161"/>
    </location>
    <ligand>
        <name>(6S)-NADPHX</name>
        <dbReference type="ChEBI" id="CHEBI:64076"/>
    </ligand>
</feature>
<evidence type="ECO:0000256" key="8">
    <source>
        <dbReference type="ARBA" id="ARBA00023027"/>
    </source>
</evidence>
<evidence type="ECO:0000259" key="11">
    <source>
        <dbReference type="PROSITE" id="PS51385"/>
    </source>
</evidence>
<dbReference type="Pfam" id="PF03853">
    <property type="entry name" value="YjeF_N"/>
    <property type="match status" value="1"/>
</dbReference>
<protein>
    <recommendedName>
        <fullName evidence="3 10">NAD(P)H-hydrate epimerase</fullName>
        <ecNumber evidence="3 10">5.1.99.6</ecNumber>
    </recommendedName>
    <alternativeName>
        <fullName evidence="10">NAD(P)HX epimerase</fullName>
    </alternativeName>
</protein>
<comment type="catalytic activity">
    <reaction evidence="2 10">
        <text>(6R)-NADPHX = (6S)-NADPHX</text>
        <dbReference type="Rhea" id="RHEA:32227"/>
        <dbReference type="ChEBI" id="CHEBI:64076"/>
        <dbReference type="ChEBI" id="CHEBI:64077"/>
        <dbReference type="EC" id="5.1.99.6"/>
    </reaction>
</comment>
<organism evidence="12 13">
    <name type="scientific">Panagrolaimus davidi</name>
    <dbReference type="NCBI Taxonomy" id="227884"/>
    <lineage>
        <taxon>Eukaryota</taxon>
        <taxon>Metazoa</taxon>
        <taxon>Ecdysozoa</taxon>
        <taxon>Nematoda</taxon>
        <taxon>Chromadorea</taxon>
        <taxon>Rhabditida</taxon>
        <taxon>Tylenchina</taxon>
        <taxon>Panagrolaimomorpha</taxon>
        <taxon>Panagrolaimoidea</taxon>
        <taxon>Panagrolaimidae</taxon>
        <taxon>Panagrolaimus</taxon>
    </lineage>
</organism>
<evidence type="ECO:0000313" key="13">
    <source>
        <dbReference type="WBParaSite" id="PDA_v2.g3598.t1"/>
    </source>
</evidence>
<comment type="function">
    <text evidence="10">Catalyzes the epimerization of the S- and R-forms of NAD(P)HX, a damaged form of NAD(P)H that is a result of enzymatic or heat-dependent hydration. This is a prerequisite for the S-specific NAD(P)H-hydrate dehydratase to allow the repair of both epimers of NAD(P)HX.</text>
</comment>
<dbReference type="SUPFAM" id="SSF64153">
    <property type="entry name" value="YjeF N-terminal domain-like"/>
    <property type="match status" value="1"/>
</dbReference>
<dbReference type="PANTHER" id="PTHR13232">
    <property type="entry name" value="NAD(P)H-HYDRATE EPIMERASE"/>
    <property type="match status" value="1"/>
</dbReference>
<evidence type="ECO:0000256" key="6">
    <source>
        <dbReference type="ARBA" id="ARBA00022857"/>
    </source>
</evidence>
<accession>A0A914QJ32</accession>
<keyword evidence="12" id="KW-1185">Reference proteome</keyword>
<sequence length="239" mass="26466">MTSTNSNQIKYLGQEEAINIDKELFNEYGFSVDQLMELAGLSCAQAIYSFYPKGKVLVIVGPGNNGGDGIVAARHLQLFGFSPEILYPKPSKSDLMERLVKQTTLMNIPYLKSLPTNLDEFSLIVDAMFGFSFKPPIRDPFNDIIKTLQSHQKTLPVFSIDIPSGWHVEDGPPAASSSNDTPSIQPDSLISLTAPKLCAKHFQGRAHFLGGRFVPELLAKKYSLNLPEYPESNGFLRLQ</sequence>
<dbReference type="PANTHER" id="PTHR13232:SF10">
    <property type="entry name" value="NAD(P)H-HYDRATE EPIMERASE"/>
    <property type="match status" value="1"/>
</dbReference>
<keyword evidence="5 10" id="KW-0547">Nucleotide-binding</keyword>
<dbReference type="GO" id="GO:0000166">
    <property type="term" value="F:nucleotide binding"/>
    <property type="evidence" value="ECO:0007669"/>
    <property type="project" value="UniProtKB-KW"/>
</dbReference>
<dbReference type="InterPro" id="IPR032976">
    <property type="entry name" value="YJEFN_prot_NAXE-like"/>
</dbReference>
<dbReference type="PROSITE" id="PS51385">
    <property type="entry name" value="YJEF_N"/>
    <property type="match status" value="1"/>
</dbReference>
<dbReference type="AlphaFoldDB" id="A0A914QJ32"/>
<dbReference type="Proteomes" id="UP000887578">
    <property type="component" value="Unplaced"/>
</dbReference>
<keyword evidence="4 10" id="KW-0479">Metal-binding</keyword>
<dbReference type="GO" id="GO:0052856">
    <property type="term" value="F:NAD(P)HX epimerase activity"/>
    <property type="evidence" value="ECO:0007669"/>
    <property type="project" value="UniProtKB-UniRule"/>
</dbReference>
<evidence type="ECO:0000256" key="9">
    <source>
        <dbReference type="ARBA" id="ARBA00023235"/>
    </source>
</evidence>
<comment type="cofactor">
    <cofactor evidence="10">
        <name>K(+)</name>
        <dbReference type="ChEBI" id="CHEBI:29103"/>
    </cofactor>
    <text evidence="10">Binds 1 potassium ion per subunit.</text>
</comment>
<feature type="binding site" evidence="10">
    <location>
        <begin position="64"/>
        <end position="68"/>
    </location>
    <ligand>
        <name>(6S)-NADPHX</name>
        <dbReference type="ChEBI" id="CHEBI:64076"/>
    </ligand>
</feature>
<dbReference type="HAMAP" id="MF_01966">
    <property type="entry name" value="NADHX_epimerase"/>
    <property type="match status" value="1"/>
</dbReference>
<dbReference type="InterPro" id="IPR004443">
    <property type="entry name" value="YjeF_N_dom"/>
</dbReference>
<evidence type="ECO:0000256" key="5">
    <source>
        <dbReference type="ARBA" id="ARBA00022741"/>
    </source>
</evidence>
<dbReference type="GO" id="GO:0005739">
    <property type="term" value="C:mitochondrion"/>
    <property type="evidence" value="ECO:0007669"/>
    <property type="project" value="TreeGrafter"/>
</dbReference>
<dbReference type="GO" id="GO:0046872">
    <property type="term" value="F:metal ion binding"/>
    <property type="evidence" value="ECO:0007669"/>
    <property type="project" value="UniProtKB-KW"/>
</dbReference>
<feature type="binding site" evidence="10">
    <location>
        <begin position="130"/>
        <end position="136"/>
    </location>
    <ligand>
        <name>(6S)-NADPHX</name>
        <dbReference type="ChEBI" id="CHEBI:64076"/>
    </ligand>
</feature>
<evidence type="ECO:0000256" key="3">
    <source>
        <dbReference type="ARBA" id="ARBA00012228"/>
    </source>
</evidence>
<feature type="binding site" evidence="10">
    <location>
        <position position="164"/>
    </location>
    <ligand>
        <name>K(+)</name>
        <dbReference type="ChEBI" id="CHEBI:29103"/>
    </ligand>
</feature>
<name>A0A914QJ32_9BILA</name>
<comment type="caution">
    <text evidence="10">Lacks conserved residue(s) required for the propagation of feature annotation.</text>
</comment>
<dbReference type="Gene3D" id="3.40.50.10260">
    <property type="entry name" value="YjeF N-terminal domain"/>
    <property type="match status" value="1"/>
</dbReference>
<evidence type="ECO:0000256" key="1">
    <source>
        <dbReference type="ARBA" id="ARBA00000013"/>
    </source>
</evidence>
<dbReference type="WBParaSite" id="PDA_v2.g3598.t1">
    <property type="protein sequence ID" value="PDA_v2.g3598.t1"/>
    <property type="gene ID" value="PDA_v2.g3598"/>
</dbReference>
<feature type="binding site" evidence="10">
    <location>
        <position position="126"/>
    </location>
    <ligand>
        <name>K(+)</name>
        <dbReference type="ChEBI" id="CHEBI:29103"/>
    </ligand>
</feature>